<dbReference type="SUPFAM" id="SSF46557">
    <property type="entry name" value="GreA transcript cleavage protein, N-terminal domain"/>
    <property type="match status" value="1"/>
</dbReference>
<dbReference type="OrthoDB" id="9808774at2"/>
<evidence type="ECO:0000259" key="4">
    <source>
        <dbReference type="Pfam" id="PF01272"/>
    </source>
</evidence>
<keyword evidence="3" id="KW-0804">Transcription</keyword>
<proteinExistence type="inferred from homology"/>
<evidence type="ECO:0000256" key="1">
    <source>
        <dbReference type="ARBA" id="ARBA00008213"/>
    </source>
</evidence>
<organism evidence="6 7">
    <name type="scientific">Prosthecobacter fusiformis</name>
    <dbReference type="NCBI Taxonomy" id="48464"/>
    <lineage>
        <taxon>Bacteria</taxon>
        <taxon>Pseudomonadati</taxon>
        <taxon>Verrucomicrobiota</taxon>
        <taxon>Verrucomicrobiia</taxon>
        <taxon>Verrucomicrobiales</taxon>
        <taxon>Verrucomicrobiaceae</taxon>
        <taxon>Prosthecobacter</taxon>
    </lineage>
</organism>
<dbReference type="Proteomes" id="UP000295662">
    <property type="component" value="Unassembled WGS sequence"/>
</dbReference>
<dbReference type="GO" id="GO:0070063">
    <property type="term" value="F:RNA polymerase binding"/>
    <property type="evidence" value="ECO:0007669"/>
    <property type="project" value="InterPro"/>
</dbReference>
<dbReference type="Gene3D" id="3.10.50.30">
    <property type="entry name" value="Transcription elongation factor, GreA/GreB, C-terminal domain"/>
    <property type="match status" value="1"/>
</dbReference>
<dbReference type="InterPro" id="IPR023459">
    <property type="entry name" value="Tscrpt_elong_fac_GreA/B_fam"/>
</dbReference>
<comment type="similarity">
    <text evidence="1">Belongs to the GreA/GreB family.</text>
</comment>
<reference evidence="6 7" key="1">
    <citation type="submission" date="2019-03" db="EMBL/GenBank/DDBJ databases">
        <title>Genomic Encyclopedia of Archaeal and Bacterial Type Strains, Phase II (KMG-II): from individual species to whole genera.</title>
        <authorList>
            <person name="Goeker M."/>
        </authorList>
    </citation>
    <scope>NUCLEOTIDE SEQUENCE [LARGE SCALE GENOMIC DNA]</scope>
    <source>
        <strain evidence="6 7">ATCC 25309</strain>
    </source>
</reference>
<dbReference type="GO" id="GO:0003677">
    <property type="term" value="F:DNA binding"/>
    <property type="evidence" value="ECO:0007669"/>
    <property type="project" value="InterPro"/>
</dbReference>
<feature type="domain" description="Transcription elongation factor GreA/GreB N-terminal" evidence="5">
    <location>
        <begin position="459"/>
        <end position="521"/>
    </location>
</feature>
<dbReference type="InterPro" id="IPR036805">
    <property type="entry name" value="Tscrpt_elong_fac_GreA/B_N_sf"/>
</dbReference>
<dbReference type="Gene3D" id="1.10.287.180">
    <property type="entry name" value="Transcription elongation factor, GreA/GreB, N-terminal domain"/>
    <property type="match status" value="1"/>
</dbReference>
<dbReference type="RefSeq" id="WP_133792961.1">
    <property type="nucleotide sequence ID" value="NZ_SOCA01000001.1"/>
</dbReference>
<dbReference type="Pfam" id="PF03449">
    <property type="entry name" value="GreA_GreB_N"/>
    <property type="match status" value="1"/>
</dbReference>
<evidence type="ECO:0000259" key="5">
    <source>
        <dbReference type="Pfam" id="PF03449"/>
    </source>
</evidence>
<evidence type="ECO:0000313" key="7">
    <source>
        <dbReference type="Proteomes" id="UP000295662"/>
    </source>
</evidence>
<dbReference type="PROSITE" id="PS00829">
    <property type="entry name" value="GREAB_1"/>
    <property type="match status" value="1"/>
</dbReference>
<evidence type="ECO:0000313" key="6">
    <source>
        <dbReference type="EMBL" id="TDU80971.1"/>
    </source>
</evidence>
<dbReference type="InterPro" id="IPR001437">
    <property type="entry name" value="Tscrpt_elong_fac_GreA/B_C"/>
</dbReference>
<keyword evidence="2" id="KW-0805">Transcription regulation</keyword>
<dbReference type="SUPFAM" id="SSF54534">
    <property type="entry name" value="FKBP-like"/>
    <property type="match status" value="1"/>
</dbReference>
<accession>A0A4R7SPP3</accession>
<dbReference type="GO" id="GO:0006354">
    <property type="term" value="P:DNA-templated transcription elongation"/>
    <property type="evidence" value="ECO:0007669"/>
    <property type="project" value="TreeGrafter"/>
</dbReference>
<dbReference type="Pfam" id="PF01272">
    <property type="entry name" value="GreA_GreB"/>
    <property type="match status" value="1"/>
</dbReference>
<keyword evidence="7" id="KW-1185">Reference proteome</keyword>
<evidence type="ECO:0000256" key="3">
    <source>
        <dbReference type="ARBA" id="ARBA00023163"/>
    </source>
</evidence>
<dbReference type="PANTHER" id="PTHR30437">
    <property type="entry name" value="TRANSCRIPTION ELONGATION FACTOR GREA"/>
    <property type="match status" value="1"/>
</dbReference>
<dbReference type="GO" id="GO:0032784">
    <property type="term" value="P:regulation of DNA-templated transcription elongation"/>
    <property type="evidence" value="ECO:0007669"/>
    <property type="project" value="InterPro"/>
</dbReference>
<name>A0A4R7SPP3_9BACT</name>
<dbReference type="InterPro" id="IPR022691">
    <property type="entry name" value="Tscrpt_elong_fac_GreA/B_N"/>
</dbReference>
<dbReference type="AlphaFoldDB" id="A0A4R7SPP3"/>
<dbReference type="InterPro" id="IPR036953">
    <property type="entry name" value="GreA/GreB_C_sf"/>
</dbReference>
<feature type="domain" description="Transcription elongation factor GreA/GreB C-terminal" evidence="4">
    <location>
        <begin position="535"/>
        <end position="609"/>
    </location>
</feature>
<gene>
    <name evidence="6" type="ORF">EI77_00273</name>
</gene>
<dbReference type="PANTHER" id="PTHR30437:SF4">
    <property type="entry name" value="TRANSCRIPTION ELONGATION FACTOR GREA"/>
    <property type="match status" value="1"/>
</dbReference>
<dbReference type="EMBL" id="SOCA01000001">
    <property type="protein sequence ID" value="TDU80971.1"/>
    <property type="molecule type" value="Genomic_DNA"/>
</dbReference>
<comment type="caution">
    <text evidence="6">The sequence shown here is derived from an EMBL/GenBank/DDBJ whole genome shotgun (WGS) entry which is preliminary data.</text>
</comment>
<dbReference type="InterPro" id="IPR018151">
    <property type="entry name" value="TF_GreA/GreB_CS"/>
</dbReference>
<evidence type="ECO:0000256" key="2">
    <source>
        <dbReference type="ARBA" id="ARBA00023015"/>
    </source>
</evidence>
<sequence>MNSEVQNLVAAGKLASADGEKLSKLEPGTFCLHKSWGVGKVVEWDLLGDRIILDFEDKPGHGLKLSFAITSLEVLSAEHLLSRRLSDLEGLKNLAKTKVTELVELALKSSGSSMSLDDLERLLKPRIITEGEYKKWWESAKKTLKTARHIVVPSKRTEPLVLRDSAEKPGGVMVQNFLAKRDLKGKLGVLALIQKDLDLFENPGVELVPVFQDISDTVRKAWKLHLKDSLQLLLARDELIESIEGASAPMGSMKVADLVCEAKPLLAENIGGLPVSQLGRMYRAFPEAFPERVWVPEILNHLTRTGGRAVAEIAVVLDANGELEVLTEFLKKSVRNRTLSADLLIWICKERKGLASSVFSIDLGNAILDACEDDHVQGGPKRTGRLADQLSDDKTLVHELVVDTDDESLRNFAKRLMNSSVLDELTRRSLLARVIKARPEMEAMTSESAESREDNRLIVSWDSLEKKKAELDDLVNVKIPHNKSEIQIAKEEGDLRENGGYKAARDQQAVLNRMKEQLEREVGLSRGTDFANVATDKVGIGTIVDFEDVSTGASESYSILGAWDGDLEKGIVSYLSEIAKVLIGKTVGEEAEIPTDEGGGRKVKVTAIRAYNTGE</sequence>
<protein>
    <submittedName>
        <fullName evidence="6">Transcription elongation GreA/GreB family factor</fullName>
    </submittedName>
</protein>